<evidence type="ECO:0000313" key="2">
    <source>
        <dbReference type="EMBL" id="KAF2812837.1"/>
    </source>
</evidence>
<reference evidence="4" key="3">
    <citation type="submission" date="2025-04" db="UniProtKB">
        <authorList>
            <consortium name="RefSeq"/>
        </authorList>
    </citation>
    <scope>IDENTIFICATION</scope>
    <source>
        <strain evidence="4">CBS 304.34</strain>
    </source>
</reference>
<accession>A0A6A6YY23</accession>
<keyword evidence="1" id="KW-0732">Signal</keyword>
<organism evidence="2">
    <name type="scientific">Mytilinidion resinicola</name>
    <dbReference type="NCBI Taxonomy" id="574789"/>
    <lineage>
        <taxon>Eukaryota</taxon>
        <taxon>Fungi</taxon>
        <taxon>Dikarya</taxon>
        <taxon>Ascomycota</taxon>
        <taxon>Pezizomycotina</taxon>
        <taxon>Dothideomycetes</taxon>
        <taxon>Pleosporomycetidae</taxon>
        <taxon>Mytilinidiales</taxon>
        <taxon>Mytilinidiaceae</taxon>
        <taxon>Mytilinidion</taxon>
    </lineage>
</organism>
<gene>
    <name evidence="2 4" type="ORF">BDZ99DRAFT_555734</name>
</gene>
<proteinExistence type="predicted"/>
<evidence type="ECO:0000313" key="3">
    <source>
        <dbReference type="Proteomes" id="UP000504636"/>
    </source>
</evidence>
<evidence type="ECO:0000313" key="4">
    <source>
        <dbReference type="RefSeq" id="XP_033579801.1"/>
    </source>
</evidence>
<reference evidence="2 4" key="1">
    <citation type="journal article" date="2020" name="Stud. Mycol.">
        <title>101 Dothideomycetes genomes: a test case for predicting lifestyles and emergence of pathogens.</title>
        <authorList>
            <person name="Haridas S."/>
            <person name="Albert R."/>
            <person name="Binder M."/>
            <person name="Bloem J."/>
            <person name="Labutti K."/>
            <person name="Salamov A."/>
            <person name="Andreopoulos B."/>
            <person name="Baker S."/>
            <person name="Barry K."/>
            <person name="Bills G."/>
            <person name="Bluhm B."/>
            <person name="Cannon C."/>
            <person name="Castanera R."/>
            <person name="Culley D."/>
            <person name="Daum C."/>
            <person name="Ezra D."/>
            <person name="Gonzalez J."/>
            <person name="Henrissat B."/>
            <person name="Kuo A."/>
            <person name="Liang C."/>
            <person name="Lipzen A."/>
            <person name="Lutzoni F."/>
            <person name="Magnuson J."/>
            <person name="Mondo S."/>
            <person name="Nolan M."/>
            <person name="Ohm R."/>
            <person name="Pangilinan J."/>
            <person name="Park H.-J."/>
            <person name="Ramirez L."/>
            <person name="Alfaro M."/>
            <person name="Sun H."/>
            <person name="Tritt A."/>
            <person name="Yoshinaga Y."/>
            <person name="Zwiers L.-H."/>
            <person name="Turgeon B."/>
            <person name="Goodwin S."/>
            <person name="Spatafora J."/>
            <person name="Crous P."/>
            <person name="Grigoriev I."/>
        </authorList>
    </citation>
    <scope>NUCLEOTIDE SEQUENCE</scope>
    <source>
        <strain evidence="2 4">CBS 304.34</strain>
    </source>
</reference>
<reference evidence="4" key="2">
    <citation type="submission" date="2020-04" db="EMBL/GenBank/DDBJ databases">
        <authorList>
            <consortium name="NCBI Genome Project"/>
        </authorList>
    </citation>
    <scope>NUCLEOTIDE SEQUENCE</scope>
    <source>
        <strain evidence="4">CBS 304.34</strain>
    </source>
</reference>
<dbReference type="RefSeq" id="XP_033579801.1">
    <property type="nucleotide sequence ID" value="XM_033727163.1"/>
</dbReference>
<protein>
    <recommendedName>
        <fullName evidence="5">Concanavalin A-like lectin/glucanase</fullName>
    </recommendedName>
</protein>
<feature type="chain" id="PRO_5044629449" description="Concanavalin A-like lectin/glucanase" evidence="1">
    <location>
        <begin position="20"/>
        <end position="134"/>
    </location>
</feature>
<dbReference type="EMBL" id="MU003696">
    <property type="protein sequence ID" value="KAF2812837.1"/>
    <property type="molecule type" value="Genomic_DNA"/>
</dbReference>
<feature type="signal peptide" evidence="1">
    <location>
        <begin position="1"/>
        <end position="19"/>
    </location>
</feature>
<dbReference type="Proteomes" id="UP000504636">
    <property type="component" value="Unplaced"/>
</dbReference>
<name>A0A6A6YY23_9PEZI</name>
<keyword evidence="3" id="KW-1185">Reference proteome</keyword>
<sequence>MKITSAIAMPVLLAALAAAAPLKTREAEPPSVDASNGSGLWWKRNAEAPSVDASNGSGLWWKRNAEAKAKAEPPSVDASNGSGLWWKREVGSVYLGLEPAQGMNMEIFDASMRWPGRLATGNKQSWVALSIEIE</sequence>
<dbReference type="AlphaFoldDB" id="A0A6A6YY23"/>
<evidence type="ECO:0000256" key="1">
    <source>
        <dbReference type="SAM" id="SignalP"/>
    </source>
</evidence>
<evidence type="ECO:0008006" key="5">
    <source>
        <dbReference type="Google" id="ProtNLM"/>
    </source>
</evidence>
<dbReference type="GeneID" id="54468056"/>